<comment type="caution">
    <text evidence="1">The sequence shown here is derived from an EMBL/GenBank/DDBJ whole genome shotgun (WGS) entry which is preliminary data.</text>
</comment>
<evidence type="ECO:0008006" key="3">
    <source>
        <dbReference type="Google" id="ProtNLM"/>
    </source>
</evidence>
<protein>
    <recommendedName>
        <fullName evidence="3">General secretion pathway GspH domain-containing protein</fullName>
    </recommendedName>
</protein>
<name>A0A1F6D7R6_9BACT</name>
<dbReference type="EMBL" id="MFKX01000026">
    <property type="protein sequence ID" value="OGG57425.1"/>
    <property type="molecule type" value="Genomic_DNA"/>
</dbReference>
<sequence length="185" mass="19861">MELMVVTAIIVVISGVVLVNNNRFGGVFLLENLAYDIALSIRQAQVYGISVHRFGATNFRVGYGLHFSKNDPITYVFFADANPSGGNGLYEENQNETIESSTIGRGYYIDKLCAPAGADAATCTSVDRLDIIFKRPEPDAFISANGVSGIVTPAALQESARVVLKSPRGDEKSVIVEISGQIAIQ</sequence>
<organism evidence="1 2">
    <name type="scientific">Candidatus Kaiserbacteria bacterium RIFCSPHIGHO2_01_FULL_55_17</name>
    <dbReference type="NCBI Taxonomy" id="1798484"/>
    <lineage>
        <taxon>Bacteria</taxon>
        <taxon>Candidatus Kaiseribacteriota</taxon>
    </lineage>
</organism>
<accession>A0A1F6D7R6</accession>
<gene>
    <name evidence="1" type="ORF">A2853_03620</name>
</gene>
<proteinExistence type="predicted"/>
<reference evidence="1 2" key="1">
    <citation type="journal article" date="2016" name="Nat. Commun.">
        <title>Thousands of microbial genomes shed light on interconnected biogeochemical processes in an aquifer system.</title>
        <authorList>
            <person name="Anantharaman K."/>
            <person name="Brown C.T."/>
            <person name="Hug L.A."/>
            <person name="Sharon I."/>
            <person name="Castelle C.J."/>
            <person name="Probst A.J."/>
            <person name="Thomas B.C."/>
            <person name="Singh A."/>
            <person name="Wilkins M.J."/>
            <person name="Karaoz U."/>
            <person name="Brodie E.L."/>
            <person name="Williams K.H."/>
            <person name="Hubbard S.S."/>
            <person name="Banfield J.F."/>
        </authorList>
    </citation>
    <scope>NUCLEOTIDE SEQUENCE [LARGE SCALE GENOMIC DNA]</scope>
</reference>
<dbReference type="AlphaFoldDB" id="A0A1F6D7R6"/>
<evidence type="ECO:0000313" key="2">
    <source>
        <dbReference type="Proteomes" id="UP000177958"/>
    </source>
</evidence>
<dbReference type="Proteomes" id="UP000177958">
    <property type="component" value="Unassembled WGS sequence"/>
</dbReference>
<evidence type="ECO:0000313" key="1">
    <source>
        <dbReference type="EMBL" id="OGG57425.1"/>
    </source>
</evidence>